<evidence type="ECO:0000313" key="3">
    <source>
        <dbReference type="EMBL" id="KAG8457567.1"/>
    </source>
</evidence>
<accession>A0A8J6C049</accession>
<evidence type="ECO:0000313" key="4">
    <source>
        <dbReference type="Proteomes" id="UP000751190"/>
    </source>
</evidence>
<gene>
    <name evidence="3" type="ORF">KFE25_003721</name>
</gene>
<dbReference type="Proteomes" id="UP000751190">
    <property type="component" value="Unassembled WGS sequence"/>
</dbReference>
<dbReference type="EMBL" id="JAGTXO010000067">
    <property type="protein sequence ID" value="KAG8457567.1"/>
    <property type="molecule type" value="Genomic_DNA"/>
</dbReference>
<proteinExistence type="predicted"/>
<keyword evidence="2" id="KW-1133">Transmembrane helix</keyword>
<comment type="caution">
    <text evidence="3">The sequence shown here is derived from an EMBL/GenBank/DDBJ whole genome shotgun (WGS) entry which is preliminary data.</text>
</comment>
<sequence>MTRVDGRARGVGTPALCLGVLALTIVAIFRLAPTHAQLDAADRSAADGANALLLRKRANHAARSHAVYVPPVISQEAEAVAIAGVQPGATSYDPAAYVPPSRPDEDGGLFDMSMP</sequence>
<keyword evidence="2" id="KW-0472">Membrane</keyword>
<name>A0A8J6C049_DIALT</name>
<evidence type="ECO:0000256" key="2">
    <source>
        <dbReference type="SAM" id="Phobius"/>
    </source>
</evidence>
<feature type="transmembrane region" description="Helical" evidence="2">
    <location>
        <begin position="12"/>
        <end position="32"/>
    </location>
</feature>
<reference evidence="3" key="1">
    <citation type="submission" date="2021-05" db="EMBL/GenBank/DDBJ databases">
        <title>The genome of the haptophyte Pavlova lutheri (Diacronema luteri, Pavlovales) - a model for lipid biosynthesis in eukaryotic algae.</title>
        <authorList>
            <person name="Hulatt C.J."/>
            <person name="Posewitz M.C."/>
        </authorList>
    </citation>
    <scope>NUCLEOTIDE SEQUENCE</scope>
    <source>
        <strain evidence="3">NIVA-4/92</strain>
    </source>
</reference>
<keyword evidence="2" id="KW-0812">Transmembrane</keyword>
<organism evidence="3 4">
    <name type="scientific">Diacronema lutheri</name>
    <name type="common">Unicellular marine alga</name>
    <name type="synonym">Monochrysis lutheri</name>
    <dbReference type="NCBI Taxonomy" id="2081491"/>
    <lineage>
        <taxon>Eukaryota</taxon>
        <taxon>Haptista</taxon>
        <taxon>Haptophyta</taxon>
        <taxon>Pavlovophyceae</taxon>
        <taxon>Pavlovales</taxon>
        <taxon>Pavlovaceae</taxon>
        <taxon>Diacronema</taxon>
    </lineage>
</organism>
<evidence type="ECO:0000256" key="1">
    <source>
        <dbReference type="SAM" id="MobiDB-lite"/>
    </source>
</evidence>
<feature type="region of interest" description="Disordered" evidence="1">
    <location>
        <begin position="94"/>
        <end position="115"/>
    </location>
</feature>
<dbReference type="AlphaFoldDB" id="A0A8J6C049"/>
<protein>
    <submittedName>
        <fullName evidence="3">Uncharacterized protein</fullName>
    </submittedName>
</protein>
<keyword evidence="4" id="KW-1185">Reference proteome</keyword>